<evidence type="ECO:0000256" key="1">
    <source>
        <dbReference type="SAM" id="Phobius"/>
    </source>
</evidence>
<evidence type="ECO:0000313" key="3">
    <source>
        <dbReference type="EMBL" id="KKL78157.1"/>
    </source>
</evidence>
<dbReference type="EMBL" id="LAZR01023544">
    <property type="protein sequence ID" value="KKL78157.1"/>
    <property type="molecule type" value="Genomic_DNA"/>
</dbReference>
<feature type="domain" description="VTT" evidence="2">
    <location>
        <begin position="11"/>
        <end position="61"/>
    </location>
</feature>
<dbReference type="Pfam" id="PF09335">
    <property type="entry name" value="VTT_dom"/>
    <property type="match status" value="1"/>
</dbReference>
<dbReference type="AlphaFoldDB" id="A0A0F9HSP2"/>
<dbReference type="InterPro" id="IPR032816">
    <property type="entry name" value="VTT_dom"/>
</dbReference>
<keyword evidence="1" id="KW-1133">Transmembrane helix</keyword>
<comment type="caution">
    <text evidence="3">The sequence shown here is derived from an EMBL/GenBank/DDBJ whole genome shotgun (WGS) entry which is preliminary data.</text>
</comment>
<organism evidence="3">
    <name type="scientific">marine sediment metagenome</name>
    <dbReference type="NCBI Taxonomy" id="412755"/>
    <lineage>
        <taxon>unclassified sequences</taxon>
        <taxon>metagenomes</taxon>
        <taxon>ecological metagenomes</taxon>
    </lineage>
</organism>
<feature type="transmembrane region" description="Helical" evidence="1">
    <location>
        <begin position="49"/>
        <end position="69"/>
    </location>
</feature>
<protein>
    <recommendedName>
        <fullName evidence="2">VTT domain-containing protein</fullName>
    </recommendedName>
</protein>
<reference evidence="3" key="1">
    <citation type="journal article" date="2015" name="Nature">
        <title>Complex archaea that bridge the gap between prokaryotes and eukaryotes.</title>
        <authorList>
            <person name="Spang A."/>
            <person name="Saw J.H."/>
            <person name="Jorgensen S.L."/>
            <person name="Zaremba-Niedzwiedzka K."/>
            <person name="Martijn J."/>
            <person name="Lind A.E."/>
            <person name="van Eijk R."/>
            <person name="Schleper C."/>
            <person name="Guy L."/>
            <person name="Ettema T.J."/>
        </authorList>
    </citation>
    <scope>NUCLEOTIDE SEQUENCE</scope>
</reference>
<sequence>MGDKENKCQKHAIIITRFIPVIPFDVISYTAGLVDIDVKKYSIGTLIGSTFRAFFYAGLGSLLFIRNNLSLPLKISDLPPNVLLVQSNYFNSILLITLASLAIMFLLYYLLIKKLGKKKEN</sequence>
<keyword evidence="1" id="KW-0812">Transmembrane</keyword>
<accession>A0A0F9HSP2</accession>
<name>A0A0F9HSP2_9ZZZZ</name>
<evidence type="ECO:0000259" key="2">
    <source>
        <dbReference type="Pfam" id="PF09335"/>
    </source>
</evidence>
<gene>
    <name evidence="3" type="ORF">LCGC14_2027670</name>
</gene>
<feature type="transmembrane region" description="Helical" evidence="1">
    <location>
        <begin position="89"/>
        <end position="111"/>
    </location>
</feature>
<keyword evidence="1" id="KW-0472">Membrane</keyword>
<proteinExistence type="predicted"/>